<feature type="region of interest" description="Disordered" evidence="1">
    <location>
        <begin position="73"/>
        <end position="97"/>
    </location>
</feature>
<gene>
    <name evidence="3" type="ORF">DASC09_023540</name>
</gene>
<name>A0AAV5QK90_9ASCO</name>
<feature type="domain" description="RecQ mediated genome instability protein 1 OB-fold" evidence="2">
    <location>
        <begin position="41"/>
        <end position="197"/>
    </location>
</feature>
<dbReference type="InterPro" id="IPR042470">
    <property type="entry name" value="RMI1_N_C_sf"/>
</dbReference>
<evidence type="ECO:0000313" key="3">
    <source>
        <dbReference type="EMBL" id="GMM35029.1"/>
    </source>
</evidence>
<comment type="caution">
    <text evidence="3">The sequence shown here is derived from an EMBL/GenBank/DDBJ whole genome shotgun (WGS) entry which is preliminary data.</text>
</comment>
<dbReference type="GeneID" id="90073008"/>
<dbReference type="InterPro" id="IPR013894">
    <property type="entry name" value="RMI1_OB"/>
</dbReference>
<evidence type="ECO:0000256" key="1">
    <source>
        <dbReference type="SAM" id="MobiDB-lite"/>
    </source>
</evidence>
<reference evidence="3 4" key="1">
    <citation type="journal article" date="2023" name="Elife">
        <title>Identification of key yeast species and microbe-microbe interactions impacting larval growth of Drosophila in the wild.</title>
        <authorList>
            <person name="Mure A."/>
            <person name="Sugiura Y."/>
            <person name="Maeda R."/>
            <person name="Honda K."/>
            <person name="Sakurai N."/>
            <person name="Takahashi Y."/>
            <person name="Watada M."/>
            <person name="Katoh T."/>
            <person name="Gotoh A."/>
            <person name="Gotoh Y."/>
            <person name="Taniguchi I."/>
            <person name="Nakamura K."/>
            <person name="Hayashi T."/>
            <person name="Katayama T."/>
            <person name="Uemura T."/>
            <person name="Hattori Y."/>
        </authorList>
    </citation>
    <scope>NUCLEOTIDE SEQUENCE [LARGE SCALE GENOMIC DNA]</scope>
    <source>
        <strain evidence="3 4">SC-9</strain>
    </source>
</reference>
<evidence type="ECO:0000259" key="2">
    <source>
        <dbReference type="Pfam" id="PF08585"/>
    </source>
</evidence>
<dbReference type="Gene3D" id="2.40.50.770">
    <property type="entry name" value="RecQ-mediated genome instability protein Rmi1, C-terminal domain"/>
    <property type="match status" value="1"/>
</dbReference>
<sequence length="223" mass="24556">MSNNLLTQDLDKLSSTQLSQLYIKLRLPPSSSIISLKDFSDVVSKPIILQLVDVVNVSRSKINQLDDMLGIMNPNDLRTDQMRNKKKNPNQSNASRNRLIRDIDMENDSHSNSVQPLPSGGSNNDYYKVTLMDYKGNLVYGIELTKLGFLSNSSIADNLKGGFLPVALGSKIVVKPGTKIMLDVLMLKNELTVYAGGFSTNPVGLEKVVIENLKLSLDSLQSA</sequence>
<dbReference type="EMBL" id="BTFZ01000004">
    <property type="protein sequence ID" value="GMM35029.1"/>
    <property type="molecule type" value="Genomic_DNA"/>
</dbReference>
<dbReference type="RefSeq" id="XP_064852029.1">
    <property type="nucleotide sequence ID" value="XM_064995957.1"/>
</dbReference>
<proteinExistence type="predicted"/>
<accession>A0AAV5QK90</accession>
<evidence type="ECO:0000313" key="4">
    <source>
        <dbReference type="Proteomes" id="UP001360560"/>
    </source>
</evidence>
<organism evidence="3 4">
    <name type="scientific">Saccharomycopsis crataegensis</name>
    <dbReference type="NCBI Taxonomy" id="43959"/>
    <lineage>
        <taxon>Eukaryota</taxon>
        <taxon>Fungi</taxon>
        <taxon>Dikarya</taxon>
        <taxon>Ascomycota</taxon>
        <taxon>Saccharomycotina</taxon>
        <taxon>Saccharomycetes</taxon>
        <taxon>Saccharomycopsidaceae</taxon>
        <taxon>Saccharomycopsis</taxon>
    </lineage>
</organism>
<dbReference type="AlphaFoldDB" id="A0AAV5QK90"/>
<protein>
    <submittedName>
        <fullName evidence="3">Rmi1 protein</fullName>
    </submittedName>
</protein>
<dbReference type="Proteomes" id="UP001360560">
    <property type="component" value="Unassembled WGS sequence"/>
</dbReference>
<dbReference type="Pfam" id="PF08585">
    <property type="entry name" value="RMI1_N_C"/>
    <property type="match status" value="1"/>
</dbReference>
<keyword evidence="4" id="KW-1185">Reference proteome</keyword>